<organism evidence="1 2">
    <name type="scientific">Catharanthus roseus</name>
    <name type="common">Madagascar periwinkle</name>
    <name type="synonym">Vinca rosea</name>
    <dbReference type="NCBI Taxonomy" id="4058"/>
    <lineage>
        <taxon>Eukaryota</taxon>
        <taxon>Viridiplantae</taxon>
        <taxon>Streptophyta</taxon>
        <taxon>Embryophyta</taxon>
        <taxon>Tracheophyta</taxon>
        <taxon>Spermatophyta</taxon>
        <taxon>Magnoliopsida</taxon>
        <taxon>eudicotyledons</taxon>
        <taxon>Gunneridae</taxon>
        <taxon>Pentapetalae</taxon>
        <taxon>asterids</taxon>
        <taxon>lamiids</taxon>
        <taxon>Gentianales</taxon>
        <taxon>Apocynaceae</taxon>
        <taxon>Rauvolfioideae</taxon>
        <taxon>Vinceae</taxon>
        <taxon>Catharanthinae</taxon>
        <taxon>Catharanthus</taxon>
    </lineage>
</organism>
<protein>
    <submittedName>
        <fullName evidence="1">Uncharacterized protein</fullName>
    </submittedName>
</protein>
<evidence type="ECO:0000313" key="1">
    <source>
        <dbReference type="EMBL" id="KAI5673492.1"/>
    </source>
</evidence>
<evidence type="ECO:0000313" key="2">
    <source>
        <dbReference type="Proteomes" id="UP001060085"/>
    </source>
</evidence>
<accession>A0ACC0BLC7</accession>
<proteinExistence type="predicted"/>
<keyword evidence="2" id="KW-1185">Reference proteome</keyword>
<name>A0ACC0BLC7_CATRO</name>
<sequence length="297" mass="32811">MYEVSQNVDLSLEVDALSKKLDQLLALNTLPTNSPNVQSLEAKTQILDSHTQSIAKLETQIGQLANAISRRDEGKLPIYPIENPRANYHEQAKAVITLRNGKLVNNKVGKPIKNSELNKNETNGIDMGTKIEKKIEKELASYSNSKTLESSPMTSYKPKKKNSILSHYARNQTLDSPSSYTLSLELPSFSLPLLFSAAATARASSSLLGDQIDEDHSSALLCCSFLLLLLCEVPVLFSVIGGHAASRRAPLLTAAPSCCYGAQCCCSTTLCFCCFFKLKLFFKFEEKCFTMDKYFEK</sequence>
<gene>
    <name evidence="1" type="ORF">M9H77_13856</name>
</gene>
<reference evidence="2" key="1">
    <citation type="journal article" date="2023" name="Nat. Plants">
        <title>Single-cell RNA sequencing provides a high-resolution roadmap for understanding the multicellular compartmentation of specialized metabolism.</title>
        <authorList>
            <person name="Sun S."/>
            <person name="Shen X."/>
            <person name="Li Y."/>
            <person name="Li Y."/>
            <person name="Wang S."/>
            <person name="Li R."/>
            <person name="Zhang H."/>
            <person name="Shen G."/>
            <person name="Guo B."/>
            <person name="Wei J."/>
            <person name="Xu J."/>
            <person name="St-Pierre B."/>
            <person name="Chen S."/>
            <person name="Sun C."/>
        </authorList>
    </citation>
    <scope>NUCLEOTIDE SEQUENCE [LARGE SCALE GENOMIC DNA]</scope>
</reference>
<dbReference type="Proteomes" id="UP001060085">
    <property type="component" value="Linkage Group LG03"/>
</dbReference>
<comment type="caution">
    <text evidence="1">The sequence shown here is derived from an EMBL/GenBank/DDBJ whole genome shotgun (WGS) entry which is preliminary data.</text>
</comment>
<dbReference type="EMBL" id="CM044703">
    <property type="protein sequence ID" value="KAI5673492.1"/>
    <property type="molecule type" value="Genomic_DNA"/>
</dbReference>